<dbReference type="InterPro" id="IPR013083">
    <property type="entry name" value="Znf_RING/FYVE/PHD"/>
</dbReference>
<accession>A0AAV0V6L9</accession>
<keyword evidence="1" id="KW-0479">Metal-binding</keyword>
<gene>
    <name evidence="7" type="ORF">HBR001_LOCUS8974</name>
</gene>
<evidence type="ECO:0000256" key="2">
    <source>
        <dbReference type="ARBA" id="ARBA00022771"/>
    </source>
</evidence>
<keyword evidence="2 4" id="KW-0863">Zinc-finger</keyword>
<keyword evidence="8" id="KW-1185">Reference proteome</keyword>
<evidence type="ECO:0000256" key="1">
    <source>
        <dbReference type="ARBA" id="ARBA00022723"/>
    </source>
</evidence>
<organism evidence="7 8">
    <name type="scientific">Hyaloperonospora brassicae</name>
    <name type="common">Brassica downy mildew</name>
    <name type="synonym">Peronospora brassicae</name>
    <dbReference type="NCBI Taxonomy" id="162125"/>
    <lineage>
        <taxon>Eukaryota</taxon>
        <taxon>Sar</taxon>
        <taxon>Stramenopiles</taxon>
        <taxon>Oomycota</taxon>
        <taxon>Peronosporomycetes</taxon>
        <taxon>Peronosporales</taxon>
        <taxon>Peronosporaceae</taxon>
        <taxon>Hyaloperonospora</taxon>
    </lineage>
</organism>
<dbReference type="Pfam" id="PF01363">
    <property type="entry name" value="FYVE"/>
    <property type="match status" value="1"/>
</dbReference>
<evidence type="ECO:0000256" key="4">
    <source>
        <dbReference type="PROSITE-ProRule" id="PRU00091"/>
    </source>
</evidence>
<dbReference type="PANTHER" id="PTHR13510">
    <property type="entry name" value="FYVE-FINGER-CONTAINING RAB5 EFFECTOR PROTEIN RABENOSYN-5-RELATED"/>
    <property type="match status" value="1"/>
</dbReference>
<evidence type="ECO:0000256" key="3">
    <source>
        <dbReference type="ARBA" id="ARBA00022833"/>
    </source>
</evidence>
<sequence length="667" mass="75211">MLSSTRRRRTLSRNDANTFPLPDDFFSAIQLTDAQVRSFQTQVEDIVRKALEEYEQHQVQPLYSAPWVLVGTEGPLTAVRKESPEELAHSDFRLYGCIHGDYQQFMEYHYAETSRAHFECAQFMFGYAVDAVVLKNIHTRDSNRPHEYMGLKWTCLQPSSFGHKRDNCFLEYLTYRTDKLGRQVGVRATLPVELPECPDLYPSLKIKRMKAQSVCIVRPAGSSADATQLFLMSTNDFAGLSPSARNFRKYLCIYNDMPLIADSKHILKHGIVSKDKWVANDERRACTRCQLPFNTATRRRSHCRLCGDLFCRHCVILRNVPRDDSKSRVFQLTKTHFCMTCVSRVRRGSHDALPVLTSERGRALSLARGGGACQSLSYDTRGVEGCKAMSTGHEQSSSVRQEWWNDLEPYHGSVSEWSETDSEDASKASFSLSGRSRAANPLSSSQSSWTTARGDTNNDSDNDNTHDNSDNNNINNSVDRDDSLSFIATLDVIDDDVAILAEKREPHGKFKLQNQLVKAKHFTTSRRRLPRKQLLLTPHMSSGGLREVAEGEDTTDVIPIVELRRRSRAESADNVLLAPSGQSEELALVSPSGFDRRLTGDEPTARFRSSRSISQCLAEQEELLRRMLDASRAHSSSGAGVLTRRRSKPAKVNLSATMPASMRLYEY</sequence>
<proteinExistence type="predicted"/>
<dbReference type="InterPro" id="IPR017455">
    <property type="entry name" value="Znf_FYVE-rel"/>
</dbReference>
<dbReference type="InterPro" id="IPR000306">
    <property type="entry name" value="Znf_FYVE"/>
</dbReference>
<evidence type="ECO:0000256" key="5">
    <source>
        <dbReference type="SAM" id="MobiDB-lite"/>
    </source>
</evidence>
<feature type="region of interest" description="Disordered" evidence="5">
    <location>
        <begin position="428"/>
        <end position="479"/>
    </location>
</feature>
<evidence type="ECO:0000313" key="7">
    <source>
        <dbReference type="EMBL" id="CAI5742419.1"/>
    </source>
</evidence>
<dbReference type="Proteomes" id="UP001162031">
    <property type="component" value="Unassembled WGS sequence"/>
</dbReference>
<dbReference type="AlphaFoldDB" id="A0AAV0V6L9"/>
<dbReference type="PROSITE" id="PS50178">
    <property type="entry name" value="ZF_FYVE"/>
    <property type="match status" value="1"/>
</dbReference>
<name>A0AAV0V6L9_HYABA</name>
<dbReference type="PANTHER" id="PTHR13510:SF44">
    <property type="entry name" value="RABENOSYN-5"/>
    <property type="match status" value="1"/>
</dbReference>
<dbReference type="InterPro" id="IPR023393">
    <property type="entry name" value="START-like_dom_sf"/>
</dbReference>
<comment type="caution">
    <text evidence="7">The sequence shown here is derived from an EMBL/GenBank/DDBJ whole genome shotgun (WGS) entry which is preliminary data.</text>
</comment>
<protein>
    <recommendedName>
        <fullName evidence="6">FYVE-type domain-containing protein</fullName>
    </recommendedName>
</protein>
<dbReference type="InterPro" id="IPR011011">
    <property type="entry name" value="Znf_FYVE_PHD"/>
</dbReference>
<evidence type="ECO:0000259" key="6">
    <source>
        <dbReference type="PROSITE" id="PS50178"/>
    </source>
</evidence>
<dbReference type="SMART" id="SM00064">
    <property type="entry name" value="FYVE"/>
    <property type="match status" value="1"/>
</dbReference>
<dbReference type="Gene3D" id="3.30.530.20">
    <property type="match status" value="1"/>
</dbReference>
<dbReference type="InterPro" id="IPR052727">
    <property type="entry name" value="Rab4/Rab5_effector"/>
</dbReference>
<dbReference type="GO" id="GO:0008270">
    <property type="term" value="F:zinc ion binding"/>
    <property type="evidence" value="ECO:0007669"/>
    <property type="project" value="UniProtKB-KW"/>
</dbReference>
<dbReference type="SUPFAM" id="SSF57903">
    <property type="entry name" value="FYVE/PHD zinc finger"/>
    <property type="match status" value="1"/>
</dbReference>
<dbReference type="Gene3D" id="3.30.40.10">
    <property type="entry name" value="Zinc/RING finger domain, C3HC4 (zinc finger)"/>
    <property type="match status" value="1"/>
</dbReference>
<feature type="domain" description="FYVE-type" evidence="6">
    <location>
        <begin position="280"/>
        <end position="346"/>
    </location>
</feature>
<dbReference type="EMBL" id="CANTFL010001467">
    <property type="protein sequence ID" value="CAI5742419.1"/>
    <property type="molecule type" value="Genomic_DNA"/>
</dbReference>
<feature type="compositionally biased region" description="Polar residues" evidence="5">
    <location>
        <begin position="441"/>
        <end position="454"/>
    </location>
</feature>
<reference evidence="7" key="1">
    <citation type="submission" date="2022-12" db="EMBL/GenBank/DDBJ databases">
        <authorList>
            <person name="Webb A."/>
        </authorList>
    </citation>
    <scope>NUCLEOTIDE SEQUENCE</scope>
    <source>
        <strain evidence="7">Hp1</strain>
    </source>
</reference>
<keyword evidence="3" id="KW-0862">Zinc</keyword>
<evidence type="ECO:0000313" key="8">
    <source>
        <dbReference type="Proteomes" id="UP001162031"/>
    </source>
</evidence>